<feature type="compositionally biased region" description="Low complexity" evidence="1">
    <location>
        <begin position="32"/>
        <end position="42"/>
    </location>
</feature>
<organism evidence="4 5">
    <name type="scientific">Mucilaginibacter panaciglaebae</name>
    <dbReference type="NCBI Taxonomy" id="502331"/>
    <lineage>
        <taxon>Bacteria</taxon>
        <taxon>Pseudomonadati</taxon>
        <taxon>Bacteroidota</taxon>
        <taxon>Sphingobacteriia</taxon>
        <taxon>Sphingobacteriales</taxon>
        <taxon>Sphingobacteriaceae</taxon>
        <taxon>Mucilaginibacter</taxon>
    </lineage>
</organism>
<feature type="signal peptide" evidence="2">
    <location>
        <begin position="1"/>
        <end position="19"/>
    </location>
</feature>
<feature type="chain" id="PRO_5046222763" evidence="2">
    <location>
        <begin position="20"/>
        <end position="995"/>
    </location>
</feature>
<dbReference type="Gene3D" id="2.60.40.1120">
    <property type="entry name" value="Carboxypeptidase-like, regulatory domain"/>
    <property type="match status" value="1"/>
</dbReference>
<evidence type="ECO:0000259" key="3">
    <source>
        <dbReference type="Pfam" id="PF14905"/>
    </source>
</evidence>
<feature type="region of interest" description="Disordered" evidence="1">
    <location>
        <begin position="312"/>
        <end position="358"/>
    </location>
</feature>
<dbReference type="RefSeq" id="WP_345106452.1">
    <property type="nucleotide sequence ID" value="NZ_BAABCV010000012.1"/>
</dbReference>
<evidence type="ECO:0000313" key="4">
    <source>
        <dbReference type="EMBL" id="GAA4103182.1"/>
    </source>
</evidence>
<dbReference type="InterPro" id="IPR041700">
    <property type="entry name" value="OMP_b-brl_3"/>
</dbReference>
<dbReference type="Pfam" id="PF14905">
    <property type="entry name" value="OMP_b-brl_3"/>
    <property type="match status" value="1"/>
</dbReference>
<evidence type="ECO:0000256" key="1">
    <source>
        <dbReference type="SAM" id="MobiDB-lite"/>
    </source>
</evidence>
<dbReference type="SUPFAM" id="SSF49464">
    <property type="entry name" value="Carboxypeptidase regulatory domain-like"/>
    <property type="match status" value="1"/>
</dbReference>
<dbReference type="Proteomes" id="UP001500841">
    <property type="component" value="Unassembled WGS sequence"/>
</dbReference>
<keyword evidence="5" id="KW-1185">Reference proteome</keyword>
<comment type="caution">
    <text evidence="4">The sequence shown here is derived from an EMBL/GenBank/DDBJ whole genome shotgun (WGS) entry which is preliminary data.</text>
</comment>
<gene>
    <name evidence="4" type="ORF">GCM10022392_30570</name>
</gene>
<dbReference type="EMBL" id="BAABCV010000012">
    <property type="protein sequence ID" value="GAA4103182.1"/>
    <property type="molecule type" value="Genomic_DNA"/>
</dbReference>
<keyword evidence="2" id="KW-0732">Signal</keyword>
<feature type="region of interest" description="Disordered" evidence="1">
    <location>
        <begin position="975"/>
        <end position="995"/>
    </location>
</feature>
<proteinExistence type="predicted"/>
<feature type="domain" description="Outer membrane protein beta-barrel" evidence="3">
    <location>
        <begin position="486"/>
        <end position="966"/>
    </location>
</feature>
<feature type="region of interest" description="Disordered" evidence="1">
    <location>
        <begin position="21"/>
        <end position="45"/>
    </location>
</feature>
<sequence>MKKITLITLLMLSAGQLWAQRGDRGDDGGGSRSQFSRGTQQQNTTVAPPLANRDVSGIVKDESGQTVIGATVVLKSKSDTISVATNADGIFVIHAVKQNTFNVTVTSVGLRQFVQKYAFSASKKNLVLDPITLKNASNRLGEVTVNGTPSVTYKEDTVEYRASDYKVRENATLDELLKKMEGMEVGSDGSLTHQGQQVTRAKLNGKEYAGGDVAQAIQNLPADIIEKVQIVDDYGDQAARTGIKDGDPQKVLNVTTKADRSVGTTGRITGQYGSAGRYNAQLFVQRINANQQLGIIGNLRNTVLGVSSTGLQGGATNDGGGGSGVGSNARGGGNGGGGGGGNAPSGGTTRSGSPSFNYRDQWNKKIQVVGSYAYNFRDNNSFNENYGKNYVTNGTFANKSNSENDSKSHNLRFEMDINLDSANYLQLTPNYSYNNSSSMNSSYQDAVNYYPATARDSARFEHRVDNGTNSSLNSSSNYGITAFYLHLFKKPKRNLSLQLAYNYSQSKANSEQNTVYSYFADETLNLPLPGLDSIAHNITNRTNETKSLQAVMTYVEPLGTKSLLEFSTNWSRRNNTVTSLVSVYDSLTNTLQAAPQYSSIYDYTVTDARATVDYRFVNTKVNISLGASAVPFYLDGTKLNAALGTNASSSISNFRFIPAFRFAYSWSRTERFTLNYSGRNQEPSFTQIQPFTDISNPGHIIVGNPNLKPSFSNAINAQYNNYFANSKFNLSFGVVATRIDDAIIQNNNTPTVNGRKVTETEYLNINGTKSVVGRYSISKQSENRAINLALNGNVSYSYSPQMRSGQLYHQTTWRFDERLGPRITPSDDFEINPFLGYDIARYFTSIPNIPDSGLSGSTSINGFNSTATQLQTTSLGLQGRMYFFKTWQINYDATKRFISGINGGNTTPLIINAGFEKEFLAKRNLVLTFNVYDLLHQNNYLQKVVTGQGETNTISNTLSRYFMVGLRLNLQKWSGTPQRNGRNMQRRGDGSFIYN</sequence>
<feature type="compositionally biased region" description="Low complexity" evidence="1">
    <location>
        <begin position="345"/>
        <end position="355"/>
    </location>
</feature>
<dbReference type="InterPro" id="IPR008969">
    <property type="entry name" value="CarboxyPept-like_regulatory"/>
</dbReference>
<dbReference type="Pfam" id="PF13620">
    <property type="entry name" value="CarboxypepD_reg"/>
    <property type="match status" value="1"/>
</dbReference>
<accession>A0ABP7X2S1</accession>
<evidence type="ECO:0000256" key="2">
    <source>
        <dbReference type="SAM" id="SignalP"/>
    </source>
</evidence>
<keyword evidence="4" id="KW-0675">Receptor</keyword>
<feature type="compositionally biased region" description="Gly residues" evidence="1">
    <location>
        <begin position="312"/>
        <end position="344"/>
    </location>
</feature>
<dbReference type="SUPFAM" id="SSF56935">
    <property type="entry name" value="Porins"/>
    <property type="match status" value="1"/>
</dbReference>
<evidence type="ECO:0000313" key="5">
    <source>
        <dbReference type="Proteomes" id="UP001500841"/>
    </source>
</evidence>
<protein>
    <submittedName>
        <fullName evidence="4">TonB-dependent receptor</fullName>
    </submittedName>
</protein>
<name>A0ABP7X2S1_9SPHI</name>
<reference evidence="5" key="1">
    <citation type="journal article" date="2019" name="Int. J. Syst. Evol. Microbiol.">
        <title>The Global Catalogue of Microorganisms (GCM) 10K type strain sequencing project: providing services to taxonomists for standard genome sequencing and annotation.</title>
        <authorList>
            <consortium name="The Broad Institute Genomics Platform"/>
            <consortium name="The Broad Institute Genome Sequencing Center for Infectious Disease"/>
            <person name="Wu L."/>
            <person name="Ma J."/>
        </authorList>
    </citation>
    <scope>NUCLEOTIDE SEQUENCE [LARGE SCALE GENOMIC DNA]</scope>
    <source>
        <strain evidence="5">JCM 17085</strain>
    </source>
</reference>